<evidence type="ECO:0000256" key="1">
    <source>
        <dbReference type="SAM" id="Phobius"/>
    </source>
</evidence>
<dbReference type="KEGG" id="glo:Glov_2336"/>
<feature type="transmembrane region" description="Helical" evidence="1">
    <location>
        <begin position="170"/>
        <end position="189"/>
    </location>
</feature>
<accession>B3E565</accession>
<feature type="transmembrane region" description="Helical" evidence="1">
    <location>
        <begin position="329"/>
        <end position="350"/>
    </location>
</feature>
<reference evidence="2 3" key="1">
    <citation type="submission" date="2008-05" db="EMBL/GenBank/DDBJ databases">
        <title>Complete sequence of chromosome of Geobacter lovleyi SZ.</title>
        <authorList>
            <consortium name="US DOE Joint Genome Institute"/>
            <person name="Lucas S."/>
            <person name="Copeland A."/>
            <person name="Lapidus A."/>
            <person name="Glavina del Rio T."/>
            <person name="Dalin E."/>
            <person name="Tice H."/>
            <person name="Bruce D."/>
            <person name="Goodwin L."/>
            <person name="Pitluck S."/>
            <person name="Chertkov O."/>
            <person name="Meincke L."/>
            <person name="Brettin T."/>
            <person name="Detter J.C."/>
            <person name="Han C."/>
            <person name="Tapia R."/>
            <person name="Kuske C.R."/>
            <person name="Schmutz J."/>
            <person name="Larimer F."/>
            <person name="Land M."/>
            <person name="Hauser L."/>
            <person name="Kyrpides N."/>
            <person name="Mikhailova N."/>
            <person name="Sung Y."/>
            <person name="Fletcher K.E."/>
            <person name="Ritalahti K.M."/>
            <person name="Loeffler F.E."/>
            <person name="Richardson P."/>
        </authorList>
    </citation>
    <scope>NUCLEOTIDE SEQUENCE [LARGE SCALE GENOMIC DNA]</scope>
    <source>
        <strain evidence="3">ATCC BAA-1151 / DSM 17278 / SZ</strain>
    </source>
</reference>
<feature type="transmembrane region" description="Helical" evidence="1">
    <location>
        <begin position="12"/>
        <end position="31"/>
    </location>
</feature>
<keyword evidence="1" id="KW-1133">Transmembrane helix</keyword>
<keyword evidence="1" id="KW-0472">Membrane</keyword>
<name>B3E565_TRIL1</name>
<dbReference type="AlphaFoldDB" id="B3E565"/>
<keyword evidence="1" id="KW-0812">Transmembrane</keyword>
<proteinExistence type="predicted"/>
<dbReference type="STRING" id="398767.Glov_2336"/>
<dbReference type="HOGENOM" id="CLU_773299_0_0_7"/>
<feature type="transmembrane region" description="Helical" evidence="1">
    <location>
        <begin position="94"/>
        <end position="116"/>
    </location>
</feature>
<feature type="transmembrane region" description="Helical" evidence="1">
    <location>
        <begin position="296"/>
        <end position="323"/>
    </location>
</feature>
<feature type="transmembrane region" description="Helical" evidence="1">
    <location>
        <begin position="123"/>
        <end position="140"/>
    </location>
</feature>
<organism evidence="2 3">
    <name type="scientific">Trichlorobacter lovleyi (strain ATCC BAA-1151 / DSM 17278 / SZ)</name>
    <name type="common">Geobacter lovleyi</name>
    <dbReference type="NCBI Taxonomy" id="398767"/>
    <lineage>
        <taxon>Bacteria</taxon>
        <taxon>Pseudomonadati</taxon>
        <taxon>Thermodesulfobacteriota</taxon>
        <taxon>Desulfuromonadia</taxon>
        <taxon>Geobacterales</taxon>
        <taxon>Geobacteraceae</taxon>
        <taxon>Trichlorobacter</taxon>
    </lineage>
</organism>
<feature type="transmembrane region" description="Helical" evidence="1">
    <location>
        <begin position="69"/>
        <end position="88"/>
    </location>
</feature>
<evidence type="ECO:0000313" key="2">
    <source>
        <dbReference type="EMBL" id="ACD96052.1"/>
    </source>
</evidence>
<feature type="transmembrane region" description="Helical" evidence="1">
    <location>
        <begin position="43"/>
        <end position="62"/>
    </location>
</feature>
<feature type="transmembrane region" description="Helical" evidence="1">
    <location>
        <begin position="263"/>
        <end position="284"/>
    </location>
</feature>
<keyword evidence="3" id="KW-1185">Reference proteome</keyword>
<dbReference type="RefSeq" id="WP_012470385.1">
    <property type="nucleotide sequence ID" value="NC_010814.1"/>
</dbReference>
<feature type="transmembrane region" description="Helical" evidence="1">
    <location>
        <begin position="146"/>
        <end position="163"/>
    </location>
</feature>
<sequence>MNYLKTQAGWYVGLSVLMLLTGFVFVCRAFAYASDLPENAPPLVYAVALIAVALVGGAIKYSRLQAQPNIRWILVSAAFTLAMLPSLFPSIELYAVATGSDLFACLLFLSGCILCSNAGQCGWTAKVMLVLGGLLIVGLVVSHGNLGLALVGILLASVLLCLYRRPLAGLFLLIGTVVFLGTAIVARPYRLHHVQRILTHSEPGSPHVLALQSMQTGGMIGSTPSMPTQESAAQVCIDTAPAFEQLLCQGNNGEYTFAVIGSWYGLVGMALVILSFALLAFMVVRTVRKAGLEAMTYLLVIWGGAVIGLAMLHVLYNVGLFFWPIPLPFFSSSGPIILTVCIAAGIMGYVEQRHAVIN</sequence>
<dbReference type="Proteomes" id="UP000002420">
    <property type="component" value="Chromosome"/>
</dbReference>
<evidence type="ECO:0000313" key="3">
    <source>
        <dbReference type="Proteomes" id="UP000002420"/>
    </source>
</evidence>
<gene>
    <name evidence="2" type="ordered locus">Glov_2336</name>
</gene>
<protein>
    <submittedName>
        <fullName evidence="2">Uncharacterized protein</fullName>
    </submittedName>
</protein>
<dbReference type="EMBL" id="CP001089">
    <property type="protein sequence ID" value="ACD96052.1"/>
    <property type="molecule type" value="Genomic_DNA"/>
</dbReference>